<keyword evidence="1" id="KW-0732">Signal</keyword>
<name>A0ABW7H2Y2_9BURK</name>
<comment type="caution">
    <text evidence="3">The sequence shown here is derived from an EMBL/GenBank/DDBJ whole genome shotgun (WGS) entry which is preliminary data.</text>
</comment>
<organism evidence="3 4">
    <name type="scientific">Pelomonas baiyunensis</name>
    <dbReference type="NCBI Taxonomy" id="3299026"/>
    <lineage>
        <taxon>Bacteria</taxon>
        <taxon>Pseudomonadati</taxon>
        <taxon>Pseudomonadota</taxon>
        <taxon>Betaproteobacteria</taxon>
        <taxon>Burkholderiales</taxon>
        <taxon>Sphaerotilaceae</taxon>
        <taxon>Roseateles</taxon>
    </lineage>
</organism>
<dbReference type="InterPro" id="IPR012338">
    <property type="entry name" value="Beta-lactam/transpept-like"/>
</dbReference>
<keyword evidence="4" id="KW-1185">Reference proteome</keyword>
<evidence type="ECO:0000259" key="2">
    <source>
        <dbReference type="Pfam" id="PF00144"/>
    </source>
</evidence>
<feature type="signal peptide" evidence="1">
    <location>
        <begin position="1"/>
        <end position="19"/>
    </location>
</feature>
<dbReference type="PANTHER" id="PTHR43283">
    <property type="entry name" value="BETA-LACTAMASE-RELATED"/>
    <property type="match status" value="1"/>
</dbReference>
<dbReference type="SUPFAM" id="SSF56601">
    <property type="entry name" value="beta-lactamase/transpeptidase-like"/>
    <property type="match status" value="1"/>
</dbReference>
<feature type="domain" description="Beta-lactamase-related" evidence="2">
    <location>
        <begin position="93"/>
        <end position="388"/>
    </location>
</feature>
<dbReference type="Proteomes" id="UP001606303">
    <property type="component" value="Unassembled WGS sequence"/>
</dbReference>
<dbReference type="EC" id="3.-.-.-" evidence="3"/>
<dbReference type="EMBL" id="JBIGIB010000004">
    <property type="protein sequence ID" value="MFG6468285.1"/>
    <property type="molecule type" value="Genomic_DNA"/>
</dbReference>
<accession>A0ABW7H2Y2</accession>
<feature type="chain" id="PRO_5046323773" evidence="1">
    <location>
        <begin position="20"/>
        <end position="400"/>
    </location>
</feature>
<reference evidence="3 4" key="1">
    <citation type="submission" date="2024-08" db="EMBL/GenBank/DDBJ databases">
        <authorList>
            <person name="Lu H."/>
        </authorList>
    </citation>
    <scope>NUCLEOTIDE SEQUENCE [LARGE SCALE GENOMIC DNA]</scope>
    <source>
        <strain evidence="3 4">BYS87W</strain>
    </source>
</reference>
<evidence type="ECO:0000313" key="3">
    <source>
        <dbReference type="EMBL" id="MFG6468285.1"/>
    </source>
</evidence>
<dbReference type="InterPro" id="IPR001466">
    <property type="entry name" value="Beta-lactam-related"/>
</dbReference>
<dbReference type="PANTHER" id="PTHR43283:SF14">
    <property type="entry name" value="BLL8153 PROTEIN"/>
    <property type="match status" value="1"/>
</dbReference>
<sequence>MKRFALAGLLLLAPFVTTAQPAPAAAASAALKPVGGSVLFWTFEQQQAGYPHMEDFFPTRLIRRSTAPAPLPVAEKPLDISFQVAGQTWTLDDYMTRNRAAGLLVLKDGQVVLERYGLGQTPQMRWTSFSVAKSFSSTLVGAAIRDGKIKSLDDAITTYLPGLKGSAYEGVSVRQVLQMTSGVRWNEDYGDPNSDVARFGAEPSVNGSDPVVTYMARLPREAAPGTKWVYKTGETNLVGSLVRAATGKTLSDYLAEKVWQPLGMEGDAYWMLDRSGAEVAGCCLSATLRDYGRFARFFMRGARLPGGQAVVPDGWVAQATTTTRDASDALQGRGGYGLQWWTTPGAAYRASGIFGQGMWIDPELDLVVITHSAWRGATDGPSAQARQALIDAITAHYRAK</sequence>
<dbReference type="Pfam" id="PF00144">
    <property type="entry name" value="Beta-lactamase"/>
    <property type="match status" value="1"/>
</dbReference>
<evidence type="ECO:0000313" key="4">
    <source>
        <dbReference type="Proteomes" id="UP001606303"/>
    </source>
</evidence>
<protein>
    <submittedName>
        <fullName evidence="3">Serine hydrolase domain-containing protein</fullName>
        <ecNumber evidence="3">3.-.-.-</ecNumber>
    </submittedName>
</protein>
<gene>
    <name evidence="3" type="ORF">ACG01O_16780</name>
</gene>
<dbReference type="Gene3D" id="3.40.710.10">
    <property type="entry name" value="DD-peptidase/beta-lactamase superfamily"/>
    <property type="match status" value="1"/>
</dbReference>
<evidence type="ECO:0000256" key="1">
    <source>
        <dbReference type="SAM" id="SignalP"/>
    </source>
</evidence>
<keyword evidence="3" id="KW-0378">Hydrolase</keyword>
<dbReference type="RefSeq" id="WP_394386334.1">
    <property type="nucleotide sequence ID" value="NZ_JBIGIB010000004.1"/>
</dbReference>
<dbReference type="InterPro" id="IPR050789">
    <property type="entry name" value="Diverse_Enzym_Activities"/>
</dbReference>
<dbReference type="GO" id="GO:0016787">
    <property type="term" value="F:hydrolase activity"/>
    <property type="evidence" value="ECO:0007669"/>
    <property type="project" value="UniProtKB-KW"/>
</dbReference>
<proteinExistence type="predicted"/>